<keyword evidence="2" id="KW-1185">Reference proteome</keyword>
<dbReference type="GeneID" id="95976470"/>
<protein>
    <submittedName>
        <fullName evidence="1">Uncharacterized protein</fullName>
    </submittedName>
</protein>
<dbReference type="RefSeq" id="XP_069198640.1">
    <property type="nucleotide sequence ID" value="XM_069342131.1"/>
</dbReference>
<comment type="caution">
    <text evidence="1">The sequence shown here is derived from an EMBL/GenBank/DDBJ whole genome shotgun (WGS) entry which is preliminary data.</text>
</comment>
<sequence>MGISYSTARLIAPASFLYDFAAQQYGLNSTPSMKDVNDANVSFWSPQPYFIGGFFFPQQFFQVAWLYKLWTISGKVKSGKATAQEKKDVDEMVQFVPYYVLGNICIGTWMFFWNASMLEASNVFVWINSLSQLYFTFFKQPPMNTNSWPSILTHISAKTFAGIGVLDFVHNTSVAYFKDELPSTAIKVITGLGFAGLAAGSDWILGGCLVYDLIALSVGQKTIGNDSWSKMLGGFAVGTAAIVGLRNYLKPPYIKVSAQEYERVAAQEEVDEQV</sequence>
<evidence type="ECO:0000313" key="2">
    <source>
        <dbReference type="Proteomes" id="UP001562354"/>
    </source>
</evidence>
<dbReference type="Proteomes" id="UP001562354">
    <property type="component" value="Unassembled WGS sequence"/>
</dbReference>
<evidence type="ECO:0000313" key="1">
    <source>
        <dbReference type="EMBL" id="KAL1302364.1"/>
    </source>
</evidence>
<gene>
    <name evidence="1" type="ORF">AAFC00_002768</name>
</gene>
<accession>A0ABR3P8C5</accession>
<dbReference type="EMBL" id="JBFMKM010000012">
    <property type="protein sequence ID" value="KAL1302364.1"/>
    <property type="molecule type" value="Genomic_DNA"/>
</dbReference>
<reference evidence="1 2" key="1">
    <citation type="submission" date="2024-07" db="EMBL/GenBank/DDBJ databases">
        <title>Draft sequence of the Neodothiora populina.</title>
        <authorList>
            <person name="Drown D.D."/>
            <person name="Schuette U.S."/>
            <person name="Buechlein A.B."/>
            <person name="Rusch D.R."/>
            <person name="Winton L.W."/>
            <person name="Adams G.A."/>
        </authorList>
    </citation>
    <scope>NUCLEOTIDE SEQUENCE [LARGE SCALE GENOMIC DNA]</scope>
    <source>
        <strain evidence="1 2">CPC 39397</strain>
    </source>
</reference>
<proteinExistence type="predicted"/>
<organism evidence="1 2">
    <name type="scientific">Neodothiora populina</name>
    <dbReference type="NCBI Taxonomy" id="2781224"/>
    <lineage>
        <taxon>Eukaryota</taxon>
        <taxon>Fungi</taxon>
        <taxon>Dikarya</taxon>
        <taxon>Ascomycota</taxon>
        <taxon>Pezizomycotina</taxon>
        <taxon>Dothideomycetes</taxon>
        <taxon>Dothideomycetidae</taxon>
        <taxon>Dothideales</taxon>
        <taxon>Dothioraceae</taxon>
        <taxon>Neodothiora</taxon>
    </lineage>
</organism>
<name>A0ABR3P8C5_9PEZI</name>